<dbReference type="PROSITE" id="PS50977">
    <property type="entry name" value="HTH_TETR_2"/>
    <property type="match status" value="1"/>
</dbReference>
<evidence type="ECO:0000313" key="7">
    <source>
        <dbReference type="Proteomes" id="UP001348265"/>
    </source>
</evidence>
<dbReference type="SUPFAM" id="SSF46689">
    <property type="entry name" value="Homeodomain-like"/>
    <property type="match status" value="1"/>
</dbReference>
<dbReference type="InterPro" id="IPR050109">
    <property type="entry name" value="HTH-type_TetR-like_transc_reg"/>
</dbReference>
<dbReference type="Proteomes" id="UP001348265">
    <property type="component" value="Unassembled WGS sequence"/>
</dbReference>
<comment type="caution">
    <text evidence="6">The sequence shown here is derived from an EMBL/GenBank/DDBJ whole genome shotgun (WGS) entry which is preliminary data.</text>
</comment>
<dbReference type="EMBL" id="JAVFKM010000024">
    <property type="protein sequence ID" value="MEF3118120.1"/>
    <property type="molecule type" value="Genomic_DNA"/>
</dbReference>
<dbReference type="RefSeq" id="WP_031012331.1">
    <property type="nucleotide sequence ID" value="NZ_JAVFKM010000024.1"/>
</dbReference>
<evidence type="ECO:0000256" key="4">
    <source>
        <dbReference type="PROSITE-ProRule" id="PRU00335"/>
    </source>
</evidence>
<accession>A0ABU7X2Z4</accession>
<name>A0ABU7X2Z4_9ACTN</name>
<keyword evidence="1" id="KW-0805">Transcription regulation</keyword>
<reference evidence="6 7" key="1">
    <citation type="submission" date="2023-08" db="EMBL/GenBank/DDBJ databases">
        <authorList>
            <person name="Sharma P."/>
            <person name="Verma V."/>
            <person name="Mohan M.K."/>
            <person name="Dubey A.K."/>
        </authorList>
    </citation>
    <scope>NUCLEOTIDE SEQUENCE [LARGE SCALE GENOMIC DNA]</scope>
    <source>
        <strain evidence="6 7">ADP4</strain>
    </source>
</reference>
<proteinExistence type="predicted"/>
<evidence type="ECO:0000259" key="5">
    <source>
        <dbReference type="PROSITE" id="PS50977"/>
    </source>
</evidence>
<evidence type="ECO:0000256" key="3">
    <source>
        <dbReference type="ARBA" id="ARBA00023163"/>
    </source>
</evidence>
<dbReference type="PANTHER" id="PTHR30055:SF234">
    <property type="entry name" value="HTH-TYPE TRANSCRIPTIONAL REGULATOR BETI"/>
    <property type="match status" value="1"/>
</dbReference>
<dbReference type="Pfam" id="PF00440">
    <property type="entry name" value="TetR_N"/>
    <property type="match status" value="1"/>
</dbReference>
<dbReference type="Gene3D" id="1.10.10.60">
    <property type="entry name" value="Homeodomain-like"/>
    <property type="match status" value="1"/>
</dbReference>
<dbReference type="Gene3D" id="1.10.357.10">
    <property type="entry name" value="Tetracycline Repressor, domain 2"/>
    <property type="match status" value="1"/>
</dbReference>
<feature type="DNA-binding region" description="H-T-H motif" evidence="4">
    <location>
        <begin position="36"/>
        <end position="55"/>
    </location>
</feature>
<protein>
    <submittedName>
        <fullName evidence="6">Helix-turn-helix domain-containing protein</fullName>
    </submittedName>
</protein>
<evidence type="ECO:0000256" key="1">
    <source>
        <dbReference type="ARBA" id="ARBA00023015"/>
    </source>
</evidence>
<keyword evidence="2 4" id="KW-0238">DNA-binding</keyword>
<dbReference type="PRINTS" id="PR00455">
    <property type="entry name" value="HTHTETR"/>
</dbReference>
<feature type="domain" description="HTH tetR-type" evidence="5">
    <location>
        <begin position="13"/>
        <end position="73"/>
    </location>
</feature>
<evidence type="ECO:0000313" key="6">
    <source>
        <dbReference type="EMBL" id="MEF3118120.1"/>
    </source>
</evidence>
<dbReference type="InterPro" id="IPR009057">
    <property type="entry name" value="Homeodomain-like_sf"/>
</dbReference>
<dbReference type="PANTHER" id="PTHR30055">
    <property type="entry name" value="HTH-TYPE TRANSCRIPTIONAL REGULATOR RUTR"/>
    <property type="match status" value="1"/>
</dbReference>
<evidence type="ECO:0000256" key="2">
    <source>
        <dbReference type="ARBA" id="ARBA00023125"/>
    </source>
</evidence>
<keyword evidence="3" id="KW-0804">Transcription</keyword>
<gene>
    <name evidence="6" type="ORF">RB636_33685</name>
</gene>
<sequence>MAEELGLRERKKLQTERRVWRTAVELFLERGFEKVSVQEIAAAAEVSKMTVFNYYGSKEDLVLKPMEHHAGDAAHAVRTRAPGESAVAAVCRQFVELLELRDPSVGLCDQQEVLSIRRLIVETPGLLLRAYANRMHGLQQLADVLAAETGGDRMEAQVAAGQLMAARNALINENHRRLLAGESADAVYPDAVAAAHRAFGLVEQGLGDYATRPAE</sequence>
<keyword evidence="7" id="KW-1185">Reference proteome</keyword>
<organism evidence="6 7">
    <name type="scientific">Streptomyces chrestomyceticus</name>
    <dbReference type="NCBI Taxonomy" id="68185"/>
    <lineage>
        <taxon>Bacteria</taxon>
        <taxon>Bacillati</taxon>
        <taxon>Actinomycetota</taxon>
        <taxon>Actinomycetes</taxon>
        <taxon>Kitasatosporales</taxon>
        <taxon>Streptomycetaceae</taxon>
        <taxon>Streptomyces</taxon>
    </lineage>
</organism>
<dbReference type="InterPro" id="IPR001647">
    <property type="entry name" value="HTH_TetR"/>
</dbReference>